<gene>
    <name evidence="13" type="ORF">CO020_00835</name>
</gene>
<organism evidence="13 14">
    <name type="scientific">Candidatus Colwellbacteria bacterium CG_4_9_14_0_2_um_filter_50_12</name>
    <dbReference type="NCBI Taxonomy" id="1974538"/>
    <lineage>
        <taxon>Bacteria</taxon>
        <taxon>Candidatus Colwelliibacteriota</taxon>
    </lineage>
</organism>
<evidence type="ECO:0000256" key="11">
    <source>
        <dbReference type="SAM" id="Phobius"/>
    </source>
</evidence>
<keyword evidence="4" id="KW-0645">Protease</keyword>
<dbReference type="CDD" id="cd06163">
    <property type="entry name" value="S2P-M50_PDZ_RseP-like"/>
    <property type="match status" value="1"/>
</dbReference>
<keyword evidence="6" id="KW-0378">Hydrolase</keyword>
<evidence type="ECO:0000256" key="9">
    <source>
        <dbReference type="ARBA" id="ARBA00023049"/>
    </source>
</evidence>
<feature type="transmembrane region" description="Helical" evidence="11">
    <location>
        <begin position="322"/>
        <end position="341"/>
    </location>
</feature>
<dbReference type="InterPro" id="IPR001478">
    <property type="entry name" value="PDZ"/>
</dbReference>
<comment type="similarity">
    <text evidence="3">Belongs to the peptidase M50B family.</text>
</comment>
<evidence type="ECO:0000256" key="4">
    <source>
        <dbReference type="ARBA" id="ARBA00022670"/>
    </source>
</evidence>
<dbReference type="PANTHER" id="PTHR42837">
    <property type="entry name" value="REGULATOR OF SIGMA-E PROTEASE RSEP"/>
    <property type="match status" value="1"/>
</dbReference>
<dbReference type="Gene3D" id="2.30.42.10">
    <property type="match status" value="1"/>
</dbReference>
<dbReference type="SUPFAM" id="SSF50156">
    <property type="entry name" value="PDZ domain-like"/>
    <property type="match status" value="1"/>
</dbReference>
<dbReference type="Pfam" id="PF17820">
    <property type="entry name" value="PDZ_6"/>
    <property type="match status" value="1"/>
</dbReference>
<dbReference type="GO" id="GO:0016020">
    <property type="term" value="C:membrane"/>
    <property type="evidence" value="ECO:0007669"/>
    <property type="project" value="UniProtKB-SubCell"/>
</dbReference>
<evidence type="ECO:0000256" key="7">
    <source>
        <dbReference type="ARBA" id="ARBA00022833"/>
    </source>
</evidence>
<evidence type="ECO:0000256" key="3">
    <source>
        <dbReference type="ARBA" id="ARBA00007931"/>
    </source>
</evidence>
<dbReference type="EMBL" id="PFQX01000035">
    <property type="protein sequence ID" value="PJC65409.1"/>
    <property type="molecule type" value="Genomic_DNA"/>
</dbReference>
<comment type="subcellular location">
    <subcellularLocation>
        <location evidence="2">Membrane</location>
        <topology evidence="2">Multi-pass membrane protein</topology>
    </subcellularLocation>
</comment>
<evidence type="ECO:0000313" key="14">
    <source>
        <dbReference type="Proteomes" id="UP000229674"/>
    </source>
</evidence>
<evidence type="ECO:0000256" key="6">
    <source>
        <dbReference type="ARBA" id="ARBA00022801"/>
    </source>
</evidence>
<dbReference type="GO" id="GO:0004222">
    <property type="term" value="F:metalloendopeptidase activity"/>
    <property type="evidence" value="ECO:0007669"/>
    <property type="project" value="InterPro"/>
</dbReference>
<reference evidence="14" key="1">
    <citation type="submission" date="2017-09" db="EMBL/GenBank/DDBJ databases">
        <title>Depth-based differentiation of microbial function through sediment-hosted aquifers and enrichment of novel symbionts in the deep terrestrial subsurface.</title>
        <authorList>
            <person name="Probst A.J."/>
            <person name="Ladd B."/>
            <person name="Jarett J.K."/>
            <person name="Geller-Mcgrath D.E."/>
            <person name="Sieber C.M.K."/>
            <person name="Emerson J.B."/>
            <person name="Anantharaman K."/>
            <person name="Thomas B.C."/>
            <person name="Malmstrom R."/>
            <person name="Stieglmeier M."/>
            <person name="Klingl A."/>
            <person name="Woyke T."/>
            <person name="Ryan C.M."/>
            <person name="Banfield J.F."/>
        </authorList>
    </citation>
    <scope>NUCLEOTIDE SEQUENCE [LARGE SCALE GENOMIC DNA]</scope>
</reference>
<sequence>MGFAIVIALIFLMVLIIGHEFGHFVAAKLLGATVEEFGLGFPPRLASKRIGETEYSVNAIPFGGFVRIHGENGTEEELGRGTNDKTGKHSFRDFSATRKIITLAAGIFMNLLIGWLAISAVFMIGIPSGVVISEVAPNSPAAAAGLAPGDQITSFGTPEAFTSYIAVNTGKEIRLKISRDGNEQDITATPRISPPVGEGRLGVAVAESGIPKENFLKALSDGAKLTVNSAASIFLAIAGIIKGALVGQFGGLSNITGPVGLFSTVGAAAKMGVVYLFELLGLISVSLAVVNALPFPALDGGRIFVVLGEKLFRRPLSRRLEAAVNTVGLIFLLFLMLLITIRDISHI</sequence>
<dbReference type="InterPro" id="IPR008915">
    <property type="entry name" value="Peptidase_M50"/>
</dbReference>
<keyword evidence="10 11" id="KW-0472">Membrane</keyword>
<evidence type="ECO:0000256" key="5">
    <source>
        <dbReference type="ARBA" id="ARBA00022692"/>
    </source>
</evidence>
<keyword evidence="8 11" id="KW-1133">Transmembrane helix</keyword>
<dbReference type="InterPro" id="IPR036034">
    <property type="entry name" value="PDZ_sf"/>
</dbReference>
<feature type="transmembrane region" description="Helical" evidence="11">
    <location>
        <begin position="233"/>
        <end position="252"/>
    </location>
</feature>
<proteinExistence type="inferred from homology"/>
<name>A0A2M8G182_9BACT</name>
<dbReference type="Pfam" id="PF02163">
    <property type="entry name" value="Peptidase_M50"/>
    <property type="match status" value="1"/>
</dbReference>
<feature type="domain" description="PDZ" evidence="12">
    <location>
        <begin position="120"/>
        <end position="181"/>
    </location>
</feature>
<dbReference type="PANTHER" id="PTHR42837:SF2">
    <property type="entry name" value="MEMBRANE METALLOPROTEASE ARASP2, CHLOROPLASTIC-RELATED"/>
    <property type="match status" value="1"/>
</dbReference>
<keyword evidence="7" id="KW-0862">Zinc</keyword>
<protein>
    <recommendedName>
        <fullName evidence="12">PDZ domain-containing protein</fullName>
    </recommendedName>
</protein>
<comment type="cofactor">
    <cofactor evidence="1">
        <name>Zn(2+)</name>
        <dbReference type="ChEBI" id="CHEBI:29105"/>
    </cofactor>
</comment>
<feature type="transmembrane region" description="Helical" evidence="11">
    <location>
        <begin position="100"/>
        <end position="124"/>
    </location>
</feature>
<dbReference type="AlphaFoldDB" id="A0A2M8G182"/>
<feature type="transmembrane region" description="Helical" evidence="11">
    <location>
        <begin position="272"/>
        <end position="293"/>
    </location>
</feature>
<dbReference type="InterPro" id="IPR041489">
    <property type="entry name" value="PDZ_6"/>
</dbReference>
<keyword evidence="5 11" id="KW-0812">Transmembrane</keyword>
<evidence type="ECO:0000256" key="2">
    <source>
        <dbReference type="ARBA" id="ARBA00004141"/>
    </source>
</evidence>
<accession>A0A2M8G182</accession>
<evidence type="ECO:0000256" key="1">
    <source>
        <dbReference type="ARBA" id="ARBA00001947"/>
    </source>
</evidence>
<evidence type="ECO:0000256" key="10">
    <source>
        <dbReference type="ARBA" id="ARBA00023136"/>
    </source>
</evidence>
<dbReference type="Proteomes" id="UP000229674">
    <property type="component" value="Unassembled WGS sequence"/>
</dbReference>
<dbReference type="GO" id="GO:0006508">
    <property type="term" value="P:proteolysis"/>
    <property type="evidence" value="ECO:0007669"/>
    <property type="project" value="UniProtKB-KW"/>
</dbReference>
<keyword evidence="9" id="KW-0482">Metalloprotease</keyword>
<evidence type="ECO:0000256" key="8">
    <source>
        <dbReference type="ARBA" id="ARBA00022989"/>
    </source>
</evidence>
<dbReference type="SMART" id="SM00228">
    <property type="entry name" value="PDZ"/>
    <property type="match status" value="1"/>
</dbReference>
<evidence type="ECO:0000313" key="13">
    <source>
        <dbReference type="EMBL" id="PJC65409.1"/>
    </source>
</evidence>
<comment type="caution">
    <text evidence="13">The sequence shown here is derived from an EMBL/GenBank/DDBJ whole genome shotgun (WGS) entry which is preliminary data.</text>
</comment>
<evidence type="ECO:0000259" key="12">
    <source>
        <dbReference type="SMART" id="SM00228"/>
    </source>
</evidence>
<dbReference type="InterPro" id="IPR004387">
    <property type="entry name" value="Pept_M50_Zn"/>
</dbReference>